<dbReference type="InterPro" id="IPR053714">
    <property type="entry name" value="Iso_Racemase_Enz_sf"/>
</dbReference>
<evidence type="ECO:0000313" key="3">
    <source>
        <dbReference type="Proteomes" id="UP000258016"/>
    </source>
</evidence>
<evidence type="ECO:0000256" key="1">
    <source>
        <dbReference type="ARBA" id="ARBA00038414"/>
    </source>
</evidence>
<evidence type="ECO:0000313" key="2">
    <source>
        <dbReference type="EMBL" id="ASR51029.1"/>
    </source>
</evidence>
<gene>
    <name evidence="2" type="ORF">B5J99_05715</name>
</gene>
<comment type="similarity">
    <text evidence="1">Belongs to the HyuE racemase family.</text>
</comment>
<dbReference type="PANTHER" id="PTHR28047:SF5">
    <property type="entry name" value="PROTEIN DCG1"/>
    <property type="match status" value="1"/>
</dbReference>
<dbReference type="SUPFAM" id="SSF53681">
    <property type="entry name" value="Aspartate/glutamate racemase"/>
    <property type="match status" value="1"/>
</dbReference>
<dbReference type="Proteomes" id="UP000258016">
    <property type="component" value="Chromosome"/>
</dbReference>
<dbReference type="Gene3D" id="3.40.50.12500">
    <property type="match status" value="1"/>
</dbReference>
<dbReference type="InterPro" id="IPR015942">
    <property type="entry name" value="Asp/Glu/hydantoin_racemase"/>
</dbReference>
<dbReference type="GeneID" id="303485075"/>
<accession>A0ABN5B6C3</accession>
<dbReference type="PANTHER" id="PTHR28047">
    <property type="entry name" value="PROTEIN DCG1"/>
    <property type="match status" value="1"/>
</dbReference>
<dbReference type="InterPro" id="IPR001920">
    <property type="entry name" value="Asp/Glu_race"/>
</dbReference>
<reference evidence="2 3" key="1">
    <citation type="submission" date="2017-03" db="EMBL/GenBank/DDBJ databases">
        <title>Complete genome sequence of Blastomonas fulva degrading microcsystin LR.</title>
        <authorList>
            <person name="Lee H.-g."/>
            <person name="Jin L."/>
            <person name="oh H.-M."/>
        </authorList>
    </citation>
    <scope>NUCLEOTIDE SEQUENCE [LARGE SCALE GENOMIC DNA]</scope>
    <source>
        <strain evidence="2 3">T2</strain>
    </source>
</reference>
<dbReference type="EMBL" id="CP020083">
    <property type="protein sequence ID" value="ASR51029.1"/>
    <property type="molecule type" value="Genomic_DNA"/>
</dbReference>
<dbReference type="RefSeq" id="WP_117351833.1">
    <property type="nucleotide sequence ID" value="NZ_CP020083.1"/>
</dbReference>
<organism evidence="2 3">
    <name type="scientific">Blastomonas fulva</name>
    <dbReference type="NCBI Taxonomy" id="1550728"/>
    <lineage>
        <taxon>Bacteria</taxon>
        <taxon>Pseudomonadati</taxon>
        <taxon>Pseudomonadota</taxon>
        <taxon>Alphaproteobacteria</taxon>
        <taxon>Sphingomonadales</taxon>
        <taxon>Sphingomonadaceae</taxon>
        <taxon>Blastomonas</taxon>
    </lineage>
</organism>
<evidence type="ECO:0008006" key="4">
    <source>
        <dbReference type="Google" id="ProtNLM"/>
    </source>
</evidence>
<sequence length="258" mass="26328">MRRIGLIGTVPNPLQRTGPAPKLAVLLPGLELVAYPSRVPAFPYTPLEQSMQALGHAEAALQAAEDGCGAVVIDSVGDYGLAAMLRVPAIGSGEAGLAEAAAQGRRFGIVTVWPESMNFILAERLAASGCAHACVGIINVGENSDTEVLAGPDGYLTQIREGREGVVHKVLAGVAELDARGAQAVMLGCTCMSGMADGIADAVDIPIINPLAAGVRAAITAPPLTVTPHLREGRAELLRAMVGAIAGEPAEDCPVCIG</sequence>
<proteinExistence type="inferred from homology"/>
<dbReference type="InterPro" id="IPR052186">
    <property type="entry name" value="Hydantoin_racemase-like"/>
</dbReference>
<protein>
    <recommendedName>
        <fullName evidence="4">Asp/Glu racemase</fullName>
    </recommendedName>
</protein>
<dbReference type="Pfam" id="PF01177">
    <property type="entry name" value="Asp_Glu_race"/>
    <property type="match status" value="1"/>
</dbReference>
<name>A0ABN5B6C3_9SPHN</name>
<keyword evidence="3" id="KW-1185">Reference proteome</keyword>